<name>A0AAE1BLL7_PETCI</name>
<dbReference type="EMBL" id="JAWQEG010007143">
    <property type="protein sequence ID" value="KAK3853011.1"/>
    <property type="molecule type" value="Genomic_DNA"/>
</dbReference>
<protein>
    <submittedName>
        <fullName evidence="2">Uncharacterized protein</fullName>
    </submittedName>
</protein>
<gene>
    <name evidence="2" type="ORF">Pcinc_040427</name>
</gene>
<proteinExistence type="predicted"/>
<feature type="compositionally biased region" description="Basic and acidic residues" evidence="1">
    <location>
        <begin position="1"/>
        <end position="10"/>
    </location>
</feature>
<organism evidence="2 3">
    <name type="scientific">Petrolisthes cinctipes</name>
    <name type="common">Flat porcelain crab</name>
    <dbReference type="NCBI Taxonomy" id="88211"/>
    <lineage>
        <taxon>Eukaryota</taxon>
        <taxon>Metazoa</taxon>
        <taxon>Ecdysozoa</taxon>
        <taxon>Arthropoda</taxon>
        <taxon>Crustacea</taxon>
        <taxon>Multicrustacea</taxon>
        <taxon>Malacostraca</taxon>
        <taxon>Eumalacostraca</taxon>
        <taxon>Eucarida</taxon>
        <taxon>Decapoda</taxon>
        <taxon>Pleocyemata</taxon>
        <taxon>Anomura</taxon>
        <taxon>Galatheoidea</taxon>
        <taxon>Porcellanidae</taxon>
        <taxon>Petrolisthes</taxon>
    </lineage>
</organism>
<evidence type="ECO:0000313" key="3">
    <source>
        <dbReference type="Proteomes" id="UP001286313"/>
    </source>
</evidence>
<comment type="caution">
    <text evidence="2">The sequence shown here is derived from an EMBL/GenBank/DDBJ whole genome shotgun (WGS) entry which is preliminary data.</text>
</comment>
<evidence type="ECO:0000256" key="1">
    <source>
        <dbReference type="SAM" id="MobiDB-lite"/>
    </source>
</evidence>
<dbReference type="AlphaFoldDB" id="A0AAE1BLL7"/>
<sequence>MEDKEKEGRKGGGKSSIASPSPFLLHHTPLFPTLFRLPYFVSICSTHPASPFSPPSRPTKLIFPTFPPNQPHLPHLLLLYFLRHLLPPPPQLVSPCSVLECHAPYNNPHPRHLSTDLEHPNLAICTEHSPPPYS</sequence>
<reference evidence="2" key="1">
    <citation type="submission" date="2023-10" db="EMBL/GenBank/DDBJ databases">
        <title>Genome assemblies of two species of porcelain crab, Petrolisthes cinctipes and Petrolisthes manimaculis (Anomura: Porcellanidae).</title>
        <authorList>
            <person name="Angst P."/>
        </authorList>
    </citation>
    <scope>NUCLEOTIDE SEQUENCE</scope>
    <source>
        <strain evidence="2">PB745_01</strain>
        <tissue evidence="2">Gill</tissue>
    </source>
</reference>
<feature type="region of interest" description="Disordered" evidence="1">
    <location>
        <begin position="1"/>
        <end position="20"/>
    </location>
</feature>
<keyword evidence="3" id="KW-1185">Reference proteome</keyword>
<accession>A0AAE1BLL7</accession>
<dbReference type="Proteomes" id="UP001286313">
    <property type="component" value="Unassembled WGS sequence"/>
</dbReference>
<evidence type="ECO:0000313" key="2">
    <source>
        <dbReference type="EMBL" id="KAK3853011.1"/>
    </source>
</evidence>